<dbReference type="InterPro" id="IPR036914">
    <property type="entry name" value="MGS-like_dom_sf"/>
</dbReference>
<gene>
    <name evidence="1" type="ORF">VIS_S3CIB80017</name>
</gene>
<dbReference type="EMBL" id="FO117598">
    <property type="protein sequence ID" value="CCG00096.1"/>
    <property type="molecule type" value="Genomic_DNA"/>
</dbReference>
<dbReference type="SUPFAM" id="SSF52335">
    <property type="entry name" value="Methylglyoxal synthase-like"/>
    <property type="match status" value="1"/>
</dbReference>
<accession>H6RGD5</accession>
<reference evidence="1" key="1">
    <citation type="journal article" date="2012" name="Environ. Microbiol.">
        <title>Genomic content of uncultured Bacteroidetes from contrasting oceanic provinces in the North Atlantic Ocean.</title>
        <authorList>
            <person name="Gomez-Pereira P.R."/>
            <person name="Schuler M."/>
            <person name="Fuchs B.M."/>
            <person name="Bennke C."/>
            <person name="Teeling H."/>
            <person name="Waldmann J."/>
            <person name="Richter M."/>
            <person name="Barbe V."/>
            <person name="Bataille E."/>
            <person name="Glockner F.O."/>
            <person name="Amann R."/>
        </authorList>
    </citation>
    <scope>NUCLEOTIDE SEQUENCE</scope>
</reference>
<reference evidence="1" key="2">
    <citation type="submission" date="2012-02" db="EMBL/GenBank/DDBJ databases">
        <authorList>
            <person name="Genoscope - CEA"/>
        </authorList>
    </citation>
    <scope>NUCLEOTIDE SEQUENCE</scope>
</reference>
<sequence length="68" mass="7717">MAWMSTNENVGEGEQEIVKMIPNKQIDFVIYFKKPMESDGRAQMIFDGTLGPKLQEGLDNLKGILDKK</sequence>
<protein>
    <submittedName>
        <fullName evidence="1">Uncharacterized protein</fullName>
    </submittedName>
</protein>
<name>H6RGD5_9BACT</name>
<organism evidence="1">
    <name type="scientific">uncultured Flavobacteriia bacterium</name>
    <dbReference type="NCBI Taxonomy" id="212695"/>
    <lineage>
        <taxon>Bacteria</taxon>
        <taxon>Pseudomonadati</taxon>
        <taxon>Bacteroidota</taxon>
        <taxon>Flavobacteriia</taxon>
        <taxon>environmental samples</taxon>
    </lineage>
</organism>
<evidence type="ECO:0000313" key="1">
    <source>
        <dbReference type="EMBL" id="CCG00096.1"/>
    </source>
</evidence>
<proteinExistence type="predicted"/>
<dbReference type="AlphaFoldDB" id="H6RGD5"/>